<keyword evidence="4" id="KW-0210">Decarboxylase</keyword>
<keyword evidence="5" id="KW-0456">Lyase</keyword>
<comment type="cofactor">
    <cofactor evidence="1">
        <name>pyruvate</name>
        <dbReference type="ChEBI" id="CHEBI:15361"/>
    </cofactor>
</comment>
<evidence type="ECO:0000256" key="3">
    <source>
        <dbReference type="ARBA" id="ARBA00012426"/>
    </source>
</evidence>
<dbReference type="InterPro" id="IPR002724">
    <property type="entry name" value="Pyruvoyl-dep_arg_deCO2ase"/>
</dbReference>
<dbReference type="GO" id="GO:0008792">
    <property type="term" value="F:arginine decarboxylase activity"/>
    <property type="evidence" value="ECO:0007669"/>
    <property type="project" value="UniProtKB-EC"/>
</dbReference>
<evidence type="ECO:0000313" key="8">
    <source>
        <dbReference type="EMBL" id="MFC7235469.1"/>
    </source>
</evidence>
<protein>
    <recommendedName>
        <fullName evidence="3">arginine decarboxylase</fullName>
        <ecNumber evidence="3">4.1.1.19</ecNumber>
    </recommendedName>
</protein>
<dbReference type="InterPro" id="IPR016104">
    <property type="entry name" value="Pyr-dep_his/arg-deCO2ase"/>
</dbReference>
<comment type="caution">
    <text evidence="8">The sequence shown here is derived from an EMBL/GenBank/DDBJ whole genome shotgun (WGS) entry which is preliminary data.</text>
</comment>
<evidence type="ECO:0000256" key="7">
    <source>
        <dbReference type="ARBA" id="ARBA00049309"/>
    </source>
</evidence>
<dbReference type="Gene3D" id="3.50.20.10">
    <property type="entry name" value="Pyruvoyl-Dependent Histidine Decarboxylase, subunit B"/>
    <property type="match status" value="1"/>
</dbReference>
<keyword evidence="9" id="KW-1185">Reference proteome</keyword>
<dbReference type="Proteomes" id="UP001596398">
    <property type="component" value="Unassembled WGS sequence"/>
</dbReference>
<comment type="similarity">
    <text evidence="2">Belongs to the PdaD family.</text>
</comment>
<dbReference type="GeneID" id="79267163"/>
<evidence type="ECO:0000256" key="5">
    <source>
        <dbReference type="ARBA" id="ARBA00023239"/>
    </source>
</evidence>
<name>A0ABD5ZPE1_9EURY</name>
<keyword evidence="6" id="KW-0670">Pyruvate</keyword>
<evidence type="ECO:0000256" key="4">
    <source>
        <dbReference type="ARBA" id="ARBA00022793"/>
    </source>
</evidence>
<evidence type="ECO:0000256" key="2">
    <source>
        <dbReference type="ARBA" id="ARBA00007412"/>
    </source>
</evidence>
<dbReference type="InterPro" id="IPR016105">
    <property type="entry name" value="Pyr-dep_his/arg-deCO2ase_sand"/>
</dbReference>
<dbReference type="RefSeq" id="WP_276233602.1">
    <property type="nucleotide sequence ID" value="NZ_CP119802.1"/>
</dbReference>
<dbReference type="SFLD" id="SFLDS00055">
    <property type="entry name" value="Pyruvoyl-Dependent_Histidine/A"/>
    <property type="match status" value="1"/>
</dbReference>
<dbReference type="Pfam" id="PF01862">
    <property type="entry name" value="PvlArgDC"/>
    <property type="match status" value="1"/>
</dbReference>
<comment type="catalytic activity">
    <reaction evidence="7">
        <text>L-arginine + H(+) = agmatine + CO2</text>
        <dbReference type="Rhea" id="RHEA:17641"/>
        <dbReference type="ChEBI" id="CHEBI:15378"/>
        <dbReference type="ChEBI" id="CHEBI:16526"/>
        <dbReference type="ChEBI" id="CHEBI:32682"/>
        <dbReference type="ChEBI" id="CHEBI:58145"/>
        <dbReference type="EC" id="4.1.1.19"/>
    </reaction>
</comment>
<dbReference type="SUPFAM" id="SSF56271">
    <property type="entry name" value="Pyruvoyl-dependent histidine and arginine decarboxylases"/>
    <property type="match status" value="1"/>
</dbReference>
<evidence type="ECO:0000256" key="1">
    <source>
        <dbReference type="ARBA" id="ARBA00001928"/>
    </source>
</evidence>
<accession>A0ABD5ZPE1</accession>
<sequence>MEPIRVVWGTGTAPTEMASYDAALADAGVENYNLAYVSSVVPAGATVAATGTAPDLGPVGERLTVVQARETVPPGERATACAGLGWSQAADGKGLFYEASGRDPDAVEAAVRDGLAAGESLRAWAFEARDDRLETAAGDPEAYTTAVVLAAYGESEPLL</sequence>
<dbReference type="EC" id="4.1.1.19" evidence="3"/>
<dbReference type="SFLD" id="SFLDG01170">
    <property type="entry name" value="Pyruvoyl-dependent_arginine_de"/>
    <property type="match status" value="1"/>
</dbReference>
<reference evidence="8 9" key="1">
    <citation type="journal article" date="2019" name="Int. J. Syst. Evol. Microbiol.">
        <title>The Global Catalogue of Microorganisms (GCM) 10K type strain sequencing project: providing services to taxonomists for standard genome sequencing and annotation.</title>
        <authorList>
            <consortium name="The Broad Institute Genomics Platform"/>
            <consortium name="The Broad Institute Genome Sequencing Center for Infectious Disease"/>
            <person name="Wu L."/>
            <person name="Ma J."/>
        </authorList>
    </citation>
    <scope>NUCLEOTIDE SEQUENCE [LARGE SCALE GENOMIC DNA]</scope>
    <source>
        <strain evidence="8 9">DT85</strain>
    </source>
</reference>
<dbReference type="EMBL" id="JBHTAP010000001">
    <property type="protein sequence ID" value="MFC7235469.1"/>
    <property type="molecule type" value="Genomic_DNA"/>
</dbReference>
<proteinExistence type="inferred from homology"/>
<dbReference type="PANTHER" id="PTHR40438">
    <property type="entry name" value="PYRUVOYL-DEPENDENT ARGININE DECARBOXYLASE"/>
    <property type="match status" value="1"/>
</dbReference>
<organism evidence="8 9">
    <name type="scientific">Halosegnis marinus</name>
    <dbReference type="NCBI Taxonomy" id="3034023"/>
    <lineage>
        <taxon>Archaea</taxon>
        <taxon>Methanobacteriati</taxon>
        <taxon>Methanobacteriota</taxon>
        <taxon>Stenosarchaea group</taxon>
        <taxon>Halobacteria</taxon>
        <taxon>Halobacteriales</taxon>
        <taxon>Natronomonadaceae</taxon>
        <taxon>Halosegnis</taxon>
    </lineage>
</organism>
<evidence type="ECO:0000256" key="6">
    <source>
        <dbReference type="ARBA" id="ARBA00023317"/>
    </source>
</evidence>
<dbReference type="AlphaFoldDB" id="A0ABD5ZPE1"/>
<dbReference type="PANTHER" id="PTHR40438:SF1">
    <property type="entry name" value="PYRUVOYL-DEPENDENT ARGININE DECARBOXYLASE"/>
    <property type="match status" value="1"/>
</dbReference>
<evidence type="ECO:0000313" key="9">
    <source>
        <dbReference type="Proteomes" id="UP001596398"/>
    </source>
</evidence>
<gene>
    <name evidence="8" type="ORF">ACFQJ4_09105</name>
</gene>